<proteinExistence type="inferred from homology"/>
<comment type="similarity">
    <text evidence="2 6">Belongs to the universal ribosomal protein uL10 family.</text>
</comment>
<comment type="subcellular location">
    <subcellularLocation>
        <location evidence="6">Cytoplasm</location>
    </subcellularLocation>
    <subcellularLocation>
        <location evidence="6">Nucleus</location>
        <location evidence="6">Nucleolus</location>
    </subcellularLocation>
</comment>
<dbReference type="InterPro" id="IPR001790">
    <property type="entry name" value="Ribosomal_uL10"/>
</dbReference>
<sequence length="232" mass="25945">MPKSKRARTVHTSKVAKKKGLKIAVWTTVLENAQQYSHIYVLSVRNMRNSYLKEVRERFRDSGKIVFGGVKLAAKALEEVNIPLSPYLKGDVGLLFTEETPGDVLGFFDTFVRTDYARAGHVATRTVTVPKGVVYSRGGEIDVEDDTPVPHSIEATLRKWGMPTKLSKGRVMLDQEYTIVEEGKVMDSNQTALLKMFGIVMADFKVGVVAYWNRDIKSVVQIKGAEDVMDES</sequence>
<dbReference type="FunFam" id="3.90.105.20:FF:000003">
    <property type="entry name" value="Ribosome assembly factor mrt4"/>
    <property type="match status" value="1"/>
</dbReference>
<dbReference type="InterPro" id="IPR051742">
    <property type="entry name" value="Ribosome_Assembly_uL10"/>
</dbReference>
<organism evidence="8 9">
    <name type="scientific">Piedraia hortae CBS 480.64</name>
    <dbReference type="NCBI Taxonomy" id="1314780"/>
    <lineage>
        <taxon>Eukaryota</taxon>
        <taxon>Fungi</taxon>
        <taxon>Dikarya</taxon>
        <taxon>Ascomycota</taxon>
        <taxon>Pezizomycotina</taxon>
        <taxon>Dothideomycetes</taxon>
        <taxon>Dothideomycetidae</taxon>
        <taxon>Capnodiales</taxon>
        <taxon>Piedraiaceae</taxon>
        <taxon>Piedraia</taxon>
    </lineage>
</organism>
<feature type="domain" description="Large ribosomal subunit protein uL10-like insertion" evidence="7">
    <location>
        <begin position="117"/>
        <end position="199"/>
    </location>
</feature>
<evidence type="ECO:0000256" key="2">
    <source>
        <dbReference type="ARBA" id="ARBA00008889"/>
    </source>
</evidence>
<dbReference type="GO" id="GO:0006364">
    <property type="term" value="P:rRNA processing"/>
    <property type="evidence" value="ECO:0007669"/>
    <property type="project" value="TreeGrafter"/>
</dbReference>
<protein>
    <recommendedName>
        <fullName evidence="6">Ribosome assembly factor mrt4</fullName>
    </recommendedName>
</protein>
<keyword evidence="5 6" id="KW-0539">Nucleus</keyword>
<name>A0A6A7BV97_9PEZI</name>
<dbReference type="InterPro" id="IPR043141">
    <property type="entry name" value="Ribosomal_uL10-like_sf"/>
</dbReference>
<dbReference type="GO" id="GO:0005730">
    <property type="term" value="C:nucleolus"/>
    <property type="evidence" value="ECO:0007669"/>
    <property type="project" value="UniProtKB-SubCell"/>
</dbReference>
<evidence type="ECO:0000313" key="8">
    <source>
        <dbReference type="EMBL" id="KAF2859130.1"/>
    </source>
</evidence>
<dbReference type="Pfam" id="PF00466">
    <property type="entry name" value="Ribosomal_L10"/>
    <property type="match status" value="1"/>
</dbReference>
<dbReference type="Proteomes" id="UP000799421">
    <property type="component" value="Unassembled WGS sequence"/>
</dbReference>
<keyword evidence="6" id="KW-0690">Ribosome biogenesis</keyword>
<dbReference type="GO" id="GO:0000956">
    <property type="term" value="P:nuclear-transcribed mRNA catabolic process"/>
    <property type="evidence" value="ECO:0007669"/>
    <property type="project" value="TreeGrafter"/>
</dbReference>
<dbReference type="GO" id="GO:0005737">
    <property type="term" value="C:cytoplasm"/>
    <property type="evidence" value="ECO:0007669"/>
    <property type="project" value="UniProtKB-SubCell"/>
</dbReference>
<dbReference type="GO" id="GO:0003723">
    <property type="term" value="F:RNA binding"/>
    <property type="evidence" value="ECO:0007669"/>
    <property type="project" value="TreeGrafter"/>
</dbReference>
<evidence type="ECO:0000256" key="4">
    <source>
        <dbReference type="ARBA" id="ARBA00022490"/>
    </source>
</evidence>
<evidence type="ECO:0000256" key="5">
    <source>
        <dbReference type="ARBA" id="ARBA00023242"/>
    </source>
</evidence>
<evidence type="ECO:0000256" key="1">
    <source>
        <dbReference type="ARBA" id="ARBA00004046"/>
    </source>
</evidence>
<dbReference type="EMBL" id="MU005997">
    <property type="protein sequence ID" value="KAF2859130.1"/>
    <property type="molecule type" value="Genomic_DNA"/>
</dbReference>
<dbReference type="GO" id="GO:0030687">
    <property type="term" value="C:preribosome, large subunit precursor"/>
    <property type="evidence" value="ECO:0007669"/>
    <property type="project" value="TreeGrafter"/>
</dbReference>
<gene>
    <name evidence="8" type="ORF">K470DRAFT_259154</name>
</gene>
<dbReference type="Gene3D" id="3.30.70.1730">
    <property type="match status" value="1"/>
</dbReference>
<dbReference type="Gene3D" id="3.90.105.20">
    <property type="match status" value="1"/>
</dbReference>
<evidence type="ECO:0000256" key="3">
    <source>
        <dbReference type="ARBA" id="ARBA00011117"/>
    </source>
</evidence>
<dbReference type="Pfam" id="PF17777">
    <property type="entry name" value="RL10P_insert"/>
    <property type="match status" value="1"/>
</dbReference>
<comment type="function">
    <text evidence="1 6">Component of the ribosome assembly machinery. Nuclear paralog of the ribosomal protein P0, it binds pre-60S subunits at an early stage of assembly in the nucleolus, and is replaced by P0 in cytoplasmic pre-60S subunits and mature 80S ribosomes.</text>
</comment>
<dbReference type="CDD" id="cd05796">
    <property type="entry name" value="Ribosomal_P0_like"/>
    <property type="match status" value="1"/>
</dbReference>
<evidence type="ECO:0000313" key="9">
    <source>
        <dbReference type="Proteomes" id="UP000799421"/>
    </source>
</evidence>
<dbReference type="AlphaFoldDB" id="A0A6A7BV97"/>
<evidence type="ECO:0000259" key="7">
    <source>
        <dbReference type="Pfam" id="PF17777"/>
    </source>
</evidence>
<reference evidence="8" key="1">
    <citation type="journal article" date="2020" name="Stud. Mycol.">
        <title>101 Dothideomycetes genomes: a test case for predicting lifestyles and emergence of pathogens.</title>
        <authorList>
            <person name="Haridas S."/>
            <person name="Albert R."/>
            <person name="Binder M."/>
            <person name="Bloem J."/>
            <person name="Labutti K."/>
            <person name="Salamov A."/>
            <person name="Andreopoulos B."/>
            <person name="Baker S."/>
            <person name="Barry K."/>
            <person name="Bills G."/>
            <person name="Bluhm B."/>
            <person name="Cannon C."/>
            <person name="Castanera R."/>
            <person name="Culley D."/>
            <person name="Daum C."/>
            <person name="Ezra D."/>
            <person name="Gonzalez J."/>
            <person name="Henrissat B."/>
            <person name="Kuo A."/>
            <person name="Liang C."/>
            <person name="Lipzen A."/>
            <person name="Lutzoni F."/>
            <person name="Magnuson J."/>
            <person name="Mondo S."/>
            <person name="Nolan M."/>
            <person name="Ohm R."/>
            <person name="Pangilinan J."/>
            <person name="Park H.-J."/>
            <person name="Ramirez L."/>
            <person name="Alfaro M."/>
            <person name="Sun H."/>
            <person name="Tritt A."/>
            <person name="Yoshinaga Y."/>
            <person name="Zwiers L.-H."/>
            <person name="Turgeon B."/>
            <person name="Goodwin S."/>
            <person name="Spatafora J."/>
            <person name="Crous P."/>
            <person name="Grigoriev I."/>
        </authorList>
    </citation>
    <scope>NUCLEOTIDE SEQUENCE</scope>
    <source>
        <strain evidence="8">CBS 480.64</strain>
    </source>
</reference>
<comment type="subunit">
    <text evidence="3 6">Associates with the pre-60S ribosomal particle.</text>
</comment>
<dbReference type="PANTHER" id="PTHR45841:SF1">
    <property type="entry name" value="MRNA TURNOVER PROTEIN 4 HOMOLOG"/>
    <property type="match status" value="1"/>
</dbReference>
<dbReference type="InterPro" id="IPR040637">
    <property type="entry name" value="Ribosomal_uL10-like_insert"/>
</dbReference>
<evidence type="ECO:0000256" key="6">
    <source>
        <dbReference type="RuleBase" id="RU364039"/>
    </source>
</evidence>
<keyword evidence="4 6" id="KW-0963">Cytoplasm</keyword>
<dbReference type="InterPro" id="IPR043164">
    <property type="entry name" value="Ribosomal_uL10-like_insert_sf"/>
</dbReference>
<accession>A0A6A7BV97</accession>
<dbReference type="GO" id="GO:0000027">
    <property type="term" value="P:ribosomal large subunit assembly"/>
    <property type="evidence" value="ECO:0007669"/>
    <property type="project" value="InterPro"/>
</dbReference>
<dbReference type="PANTHER" id="PTHR45841">
    <property type="entry name" value="MRNA TURNOVER PROTEIN 4 MRTO4"/>
    <property type="match status" value="1"/>
</dbReference>
<dbReference type="SUPFAM" id="SSF160369">
    <property type="entry name" value="Ribosomal protein L10-like"/>
    <property type="match status" value="1"/>
</dbReference>
<keyword evidence="9" id="KW-1185">Reference proteome</keyword>
<dbReference type="OrthoDB" id="10262308at2759"/>
<dbReference type="InterPro" id="IPR033867">
    <property type="entry name" value="Mrt4"/>
</dbReference>